<name>A0A235B7H4_9BACL</name>
<feature type="region of interest" description="Disordered" evidence="1">
    <location>
        <begin position="148"/>
        <end position="181"/>
    </location>
</feature>
<feature type="compositionally biased region" description="Basic and acidic residues" evidence="1">
    <location>
        <begin position="61"/>
        <end position="72"/>
    </location>
</feature>
<organism evidence="3 4">
    <name type="scientific">Paludifilum halophilum</name>
    <dbReference type="NCBI Taxonomy" id="1642702"/>
    <lineage>
        <taxon>Bacteria</taxon>
        <taxon>Bacillati</taxon>
        <taxon>Bacillota</taxon>
        <taxon>Bacilli</taxon>
        <taxon>Bacillales</taxon>
        <taxon>Thermoactinomycetaceae</taxon>
        <taxon>Paludifilum</taxon>
    </lineage>
</organism>
<dbReference type="AlphaFoldDB" id="A0A235B7H4"/>
<feature type="compositionally biased region" description="Basic residues" evidence="1">
    <location>
        <begin position="1"/>
        <end position="12"/>
    </location>
</feature>
<keyword evidence="2" id="KW-1133">Transmembrane helix</keyword>
<evidence type="ECO:0000313" key="3">
    <source>
        <dbReference type="EMBL" id="OYD08260.1"/>
    </source>
</evidence>
<feature type="compositionally biased region" description="Polar residues" evidence="1">
    <location>
        <begin position="17"/>
        <end position="39"/>
    </location>
</feature>
<feature type="region of interest" description="Disordered" evidence="1">
    <location>
        <begin position="1"/>
        <end position="103"/>
    </location>
</feature>
<dbReference type="EMBL" id="NOWF01000003">
    <property type="protein sequence ID" value="OYD08260.1"/>
    <property type="molecule type" value="Genomic_DNA"/>
</dbReference>
<accession>A0A235B7H4</accession>
<proteinExistence type="predicted"/>
<evidence type="ECO:0000256" key="2">
    <source>
        <dbReference type="SAM" id="Phobius"/>
    </source>
</evidence>
<dbReference type="Proteomes" id="UP000215459">
    <property type="component" value="Unassembled WGS sequence"/>
</dbReference>
<feature type="compositionally biased region" description="Basic and acidic residues" evidence="1">
    <location>
        <begin position="157"/>
        <end position="175"/>
    </location>
</feature>
<keyword evidence="4" id="KW-1185">Reference proteome</keyword>
<comment type="caution">
    <text evidence="3">The sequence shown here is derived from an EMBL/GenBank/DDBJ whole genome shotgun (WGS) entry which is preliminary data.</text>
</comment>
<reference evidence="3 4" key="1">
    <citation type="submission" date="2017-07" db="EMBL/GenBank/DDBJ databases">
        <title>The genome sequence of Paludifilum halophilum highlights mechanisms for microbial adaptation to high salt environemnts.</title>
        <authorList>
            <person name="Belbahri L."/>
        </authorList>
    </citation>
    <scope>NUCLEOTIDE SEQUENCE [LARGE SCALE GENOMIC DNA]</scope>
    <source>
        <strain evidence="3 4">DSM 102817</strain>
    </source>
</reference>
<evidence type="ECO:0000313" key="4">
    <source>
        <dbReference type="Proteomes" id="UP000215459"/>
    </source>
</evidence>
<protein>
    <recommendedName>
        <fullName evidence="5">SPOR domain-containing protein</fullName>
    </recommendedName>
</protein>
<sequence length="388" mass="42679">MEKPRITLRTRNRQTDKTTATVQIQSRSGTRPFSGTASSKFREEERTPGPGAITAGSPKPLADDAGKGEKGTGRMARPRVVREEEDGIEWGSPYSRKSRHPNGQKGVWPMVVSVGGAVLLGTLMGILILSLFFSGDAEISSRAIDSHLKTVPDPTGEVEKGKAESGGESSKEKPAGTEQESLKLPTLKSVFVQSGIYKEKSGADRMQKKHRTQGLAAVMTDQAPYRIYQGIGLQRDDALKLSSLLKEKEVDIHLNETETGADPLPVSEEDAEKWGKPLSSFLKKGNEIFANLTKETVRFLGSSDPSWNPDREKIRSSYKAFQETGNRLNREIPEGARPEFNQMRQAIDQVMQGGGDFSASPNTAVVWQIQEGLIRYALAYEKFVEALR</sequence>
<keyword evidence="2" id="KW-0812">Transmembrane</keyword>
<dbReference type="RefSeq" id="WP_094263565.1">
    <property type="nucleotide sequence ID" value="NZ_NOWF01000003.1"/>
</dbReference>
<evidence type="ECO:0008006" key="5">
    <source>
        <dbReference type="Google" id="ProtNLM"/>
    </source>
</evidence>
<evidence type="ECO:0000256" key="1">
    <source>
        <dbReference type="SAM" id="MobiDB-lite"/>
    </source>
</evidence>
<keyword evidence="2" id="KW-0472">Membrane</keyword>
<dbReference type="OrthoDB" id="2680382at2"/>
<feature type="transmembrane region" description="Helical" evidence="2">
    <location>
        <begin position="106"/>
        <end position="133"/>
    </location>
</feature>
<gene>
    <name evidence="3" type="ORF">CHM34_05250</name>
</gene>